<dbReference type="Proteomes" id="UP000182649">
    <property type="component" value="Unassembled WGS sequence"/>
</dbReference>
<proteinExistence type="predicted"/>
<name>A0A1I7F8E0_9PROT</name>
<protein>
    <submittedName>
        <fullName evidence="1">Uncharacterized protein</fullName>
    </submittedName>
</protein>
<accession>A0A1I7F8E0</accession>
<sequence length="51" mass="5609">MRAVRAAVARATSAIIVGRRPAYTSTMEIKRIKRGTILLDRSSQDGDTAYL</sequence>
<organism evidence="1 2">
    <name type="scientific">Nitrosospira multiformis</name>
    <dbReference type="NCBI Taxonomy" id="1231"/>
    <lineage>
        <taxon>Bacteria</taxon>
        <taxon>Pseudomonadati</taxon>
        <taxon>Pseudomonadota</taxon>
        <taxon>Betaproteobacteria</taxon>
        <taxon>Nitrosomonadales</taxon>
        <taxon>Nitrosomonadaceae</taxon>
        <taxon>Nitrosospira</taxon>
    </lineage>
</organism>
<evidence type="ECO:0000313" key="2">
    <source>
        <dbReference type="Proteomes" id="UP000182649"/>
    </source>
</evidence>
<dbReference type="AlphaFoldDB" id="A0A1I7F8E0"/>
<gene>
    <name evidence="1" type="ORF">SAMN05216417_101228</name>
</gene>
<reference evidence="1 2" key="1">
    <citation type="submission" date="2016-10" db="EMBL/GenBank/DDBJ databases">
        <authorList>
            <person name="de Groot N.N."/>
        </authorList>
    </citation>
    <scope>NUCLEOTIDE SEQUENCE [LARGE SCALE GENOMIC DNA]</scope>
    <source>
        <strain evidence="1 2">Nl14</strain>
    </source>
</reference>
<dbReference type="EMBL" id="FPBZ01000001">
    <property type="protein sequence ID" value="SFU32389.1"/>
    <property type="molecule type" value="Genomic_DNA"/>
</dbReference>
<evidence type="ECO:0000313" key="1">
    <source>
        <dbReference type="EMBL" id="SFU32389.1"/>
    </source>
</evidence>